<dbReference type="OrthoDB" id="288101at2759"/>
<keyword evidence="2" id="KW-0645">Protease</keyword>
<dbReference type="SUPFAM" id="SSF50630">
    <property type="entry name" value="Acid proteases"/>
    <property type="match status" value="1"/>
</dbReference>
<dbReference type="GO" id="GO:0004190">
    <property type="term" value="F:aspartic-type endopeptidase activity"/>
    <property type="evidence" value="ECO:0007669"/>
    <property type="project" value="UniProtKB-KW"/>
</dbReference>
<dbReference type="AlphaFoldDB" id="A0A7J6M6P8"/>
<keyword evidence="3" id="KW-0064">Aspartyl protease</keyword>
<evidence type="ECO:0000313" key="7">
    <source>
        <dbReference type="Proteomes" id="UP000591131"/>
    </source>
</evidence>
<dbReference type="InterPro" id="IPR034164">
    <property type="entry name" value="Pepsin-like_dom"/>
</dbReference>
<sequence length="418" mass="46364">MLHLSKYGIRVTWAARIAKKLLQAAGLASQEKSAISRGFSPSGTGVRCSPAGLQSPKIQAVASRPYLPFLQLLVILCSTAIPMTASQVLRLDITFKIMPQYGYSIFTQLNIRGTALWAIVDTGSSSTMFVWDNWYERQLGRGACRNFPFGCYTCPEPCQPLFDFNDTIKLGDKDIPDLKFSLVMNQDPPPAVDTPFNLLGLASHSRTRIKSLLKQLMRMSPKPIGAKAFAVYLAQRGQGISGELLIGGGDPRVYQHPLHYVKLKSRREYIVMLNSLQVGGGPSKAGIKQDLLIDTGRNTILVPQSNKRFTKLIGNIMKEASEASPSVTFRWQPRLEMWMFPCAYRDIMPPITFGLGDKEVVYISLTHANYVRVIGRECGLGFKGGKSRLWALSGQAIINNYLEFQLEEGRVGIAQLPN</sequence>
<reference evidence="6 7" key="1">
    <citation type="submission" date="2020-04" db="EMBL/GenBank/DDBJ databases">
        <title>Perkinsus chesapeaki whole genome sequence.</title>
        <authorList>
            <person name="Bogema D.R."/>
        </authorList>
    </citation>
    <scope>NUCLEOTIDE SEQUENCE [LARGE SCALE GENOMIC DNA]</scope>
    <source>
        <strain evidence="6">ATCC PRA-425</strain>
    </source>
</reference>
<dbReference type="Pfam" id="PF00026">
    <property type="entry name" value="Asp"/>
    <property type="match status" value="1"/>
</dbReference>
<evidence type="ECO:0000259" key="5">
    <source>
        <dbReference type="PROSITE" id="PS51767"/>
    </source>
</evidence>
<accession>A0A7J6M6P8</accession>
<name>A0A7J6M6P8_PERCH</name>
<evidence type="ECO:0000256" key="4">
    <source>
        <dbReference type="ARBA" id="ARBA00022801"/>
    </source>
</evidence>
<dbReference type="InterPro" id="IPR001461">
    <property type="entry name" value="Aspartic_peptidase_A1"/>
</dbReference>
<organism evidence="6 7">
    <name type="scientific">Perkinsus chesapeaki</name>
    <name type="common">Clam parasite</name>
    <name type="synonym">Perkinsus andrewsi</name>
    <dbReference type="NCBI Taxonomy" id="330153"/>
    <lineage>
        <taxon>Eukaryota</taxon>
        <taxon>Sar</taxon>
        <taxon>Alveolata</taxon>
        <taxon>Perkinsozoa</taxon>
        <taxon>Perkinsea</taxon>
        <taxon>Perkinsida</taxon>
        <taxon>Perkinsidae</taxon>
        <taxon>Perkinsus</taxon>
    </lineage>
</organism>
<evidence type="ECO:0000313" key="6">
    <source>
        <dbReference type="EMBL" id="KAF4667096.1"/>
    </source>
</evidence>
<gene>
    <name evidence="6" type="ORF">FOL47_003747</name>
</gene>
<comment type="similarity">
    <text evidence="1">Belongs to the peptidase A1 family.</text>
</comment>
<keyword evidence="4" id="KW-0378">Hydrolase</keyword>
<dbReference type="Gene3D" id="2.40.70.10">
    <property type="entry name" value="Acid Proteases"/>
    <property type="match status" value="1"/>
</dbReference>
<dbReference type="Proteomes" id="UP000591131">
    <property type="component" value="Unassembled WGS sequence"/>
</dbReference>
<evidence type="ECO:0000256" key="2">
    <source>
        <dbReference type="ARBA" id="ARBA00022670"/>
    </source>
</evidence>
<proteinExistence type="inferred from homology"/>
<dbReference type="EMBL" id="JAAPAO010000219">
    <property type="protein sequence ID" value="KAF4667096.1"/>
    <property type="molecule type" value="Genomic_DNA"/>
</dbReference>
<feature type="domain" description="Peptidase A1" evidence="5">
    <location>
        <begin position="103"/>
        <end position="414"/>
    </location>
</feature>
<protein>
    <recommendedName>
        <fullName evidence="5">Peptidase A1 domain-containing protein</fullName>
    </recommendedName>
</protein>
<comment type="caution">
    <text evidence="6">The sequence shown here is derived from an EMBL/GenBank/DDBJ whole genome shotgun (WGS) entry which is preliminary data.</text>
</comment>
<dbReference type="GO" id="GO:0006508">
    <property type="term" value="P:proteolysis"/>
    <property type="evidence" value="ECO:0007669"/>
    <property type="project" value="UniProtKB-KW"/>
</dbReference>
<dbReference type="InterPro" id="IPR021109">
    <property type="entry name" value="Peptidase_aspartic_dom_sf"/>
</dbReference>
<dbReference type="CDD" id="cd05471">
    <property type="entry name" value="pepsin_like"/>
    <property type="match status" value="1"/>
</dbReference>
<dbReference type="PROSITE" id="PS51767">
    <property type="entry name" value="PEPTIDASE_A1"/>
    <property type="match status" value="1"/>
</dbReference>
<dbReference type="PANTHER" id="PTHR47966:SF51">
    <property type="entry name" value="BETA-SITE APP-CLEAVING ENZYME, ISOFORM A-RELATED"/>
    <property type="match status" value="1"/>
</dbReference>
<keyword evidence="7" id="KW-1185">Reference proteome</keyword>
<evidence type="ECO:0000256" key="1">
    <source>
        <dbReference type="ARBA" id="ARBA00007447"/>
    </source>
</evidence>
<dbReference type="InterPro" id="IPR033121">
    <property type="entry name" value="PEPTIDASE_A1"/>
</dbReference>
<dbReference type="PANTHER" id="PTHR47966">
    <property type="entry name" value="BETA-SITE APP-CLEAVING ENZYME, ISOFORM A-RELATED"/>
    <property type="match status" value="1"/>
</dbReference>
<evidence type="ECO:0000256" key="3">
    <source>
        <dbReference type="ARBA" id="ARBA00022750"/>
    </source>
</evidence>